<organism evidence="1 2">
    <name type="scientific">Ambrosiozyma monospora</name>
    <name type="common">Yeast</name>
    <name type="synonym">Endomycopsis monosporus</name>
    <dbReference type="NCBI Taxonomy" id="43982"/>
    <lineage>
        <taxon>Eukaryota</taxon>
        <taxon>Fungi</taxon>
        <taxon>Dikarya</taxon>
        <taxon>Ascomycota</taxon>
        <taxon>Saccharomycotina</taxon>
        <taxon>Pichiomycetes</taxon>
        <taxon>Pichiales</taxon>
        <taxon>Pichiaceae</taxon>
        <taxon>Ambrosiozyma</taxon>
    </lineage>
</organism>
<reference evidence="1" key="1">
    <citation type="submission" date="2023-04" db="EMBL/GenBank/DDBJ databases">
        <title>Ambrosiozyma monospora NBRC 10751.</title>
        <authorList>
            <person name="Ichikawa N."/>
            <person name="Sato H."/>
            <person name="Tonouchi N."/>
        </authorList>
    </citation>
    <scope>NUCLEOTIDE SEQUENCE</scope>
    <source>
        <strain evidence="1">NBRC 10751</strain>
    </source>
</reference>
<dbReference type="EMBL" id="BSXS01006448">
    <property type="protein sequence ID" value="GME85571.1"/>
    <property type="molecule type" value="Genomic_DNA"/>
</dbReference>
<keyword evidence="2" id="KW-1185">Reference proteome</keyword>
<protein>
    <submittedName>
        <fullName evidence="1">Unnamed protein product</fullName>
    </submittedName>
</protein>
<evidence type="ECO:0000313" key="1">
    <source>
        <dbReference type="EMBL" id="GME85571.1"/>
    </source>
</evidence>
<name>A0ACB5TCP9_AMBMO</name>
<evidence type="ECO:0000313" key="2">
    <source>
        <dbReference type="Proteomes" id="UP001165064"/>
    </source>
</evidence>
<sequence length="175" mass="20463">MPIFPEPVKDFLLDVTDADKYSLGSFIEAYDKYLRFRLKISEAILGLPVTPVKHFEFPGLTFKTEPIDNIDNLKKFWKKNNISNIKNISSINNVKNNFHRSTKNSKKRVNANKNKNKNKLEDLPCFNCGKYGHSLFSPKCPRYANIKKDIDHDISKADIIKKYRSCYNKHYHTNF</sequence>
<comment type="caution">
    <text evidence="1">The sequence shown here is derived from an EMBL/GenBank/DDBJ whole genome shotgun (WGS) entry which is preliminary data.</text>
</comment>
<gene>
    <name evidence="1" type="ORF">Amon02_000765900</name>
</gene>
<dbReference type="Proteomes" id="UP001165064">
    <property type="component" value="Unassembled WGS sequence"/>
</dbReference>
<accession>A0ACB5TCP9</accession>
<proteinExistence type="predicted"/>